<sequence length="59" mass="6796">MSYNCEVDLGGIQILKPLLLHVSSKNTSGKYRRVLHLEFSSVELSNELEYAERENLKNE</sequence>
<gene>
    <name evidence="1" type="ORF">A8C32_13255</name>
</gene>
<keyword evidence="2" id="KW-1185">Reference proteome</keyword>
<dbReference type="EMBL" id="MDJD01000007">
    <property type="protein sequence ID" value="OEK09663.1"/>
    <property type="molecule type" value="Genomic_DNA"/>
</dbReference>
<reference evidence="1 2" key="1">
    <citation type="submission" date="2016-05" db="EMBL/GenBank/DDBJ databases">
        <title>Draft Genome Sequence of Algibacter sp. Strain SK-16 Isolated from the Surface Water of Aburatsubo Inlet.</title>
        <authorList>
            <person name="Wong S.-K."/>
            <person name="Yoshizawa S."/>
            <person name="Nakajima Y."/>
            <person name="Ogura Y."/>
            <person name="Tetsuya H."/>
            <person name="Hamasaki K."/>
        </authorList>
    </citation>
    <scope>NUCLEOTIDE SEQUENCE [LARGE SCALE GENOMIC DNA]</scope>
    <source>
        <strain evidence="1 2">SK-16</strain>
    </source>
</reference>
<dbReference type="STRING" id="1849968.A8C32_13255"/>
<evidence type="ECO:0008006" key="3">
    <source>
        <dbReference type="Google" id="ProtNLM"/>
    </source>
</evidence>
<protein>
    <recommendedName>
        <fullName evidence="3">Phytanoyl-CoA dioxygenase</fullName>
    </recommendedName>
</protein>
<organism evidence="1 2">
    <name type="scientific">Flavivirga aquatica</name>
    <dbReference type="NCBI Taxonomy" id="1849968"/>
    <lineage>
        <taxon>Bacteria</taxon>
        <taxon>Pseudomonadati</taxon>
        <taxon>Bacteroidota</taxon>
        <taxon>Flavobacteriia</taxon>
        <taxon>Flavobacteriales</taxon>
        <taxon>Flavobacteriaceae</taxon>
        <taxon>Flavivirga</taxon>
    </lineage>
</organism>
<accession>A0A1E5TE59</accession>
<dbReference type="Proteomes" id="UP000095713">
    <property type="component" value="Unassembled WGS sequence"/>
</dbReference>
<name>A0A1E5TE59_9FLAO</name>
<dbReference type="AlphaFoldDB" id="A0A1E5TE59"/>
<evidence type="ECO:0000313" key="2">
    <source>
        <dbReference type="Proteomes" id="UP000095713"/>
    </source>
</evidence>
<proteinExistence type="predicted"/>
<comment type="caution">
    <text evidence="1">The sequence shown here is derived from an EMBL/GenBank/DDBJ whole genome shotgun (WGS) entry which is preliminary data.</text>
</comment>
<evidence type="ECO:0000313" key="1">
    <source>
        <dbReference type="EMBL" id="OEK09663.1"/>
    </source>
</evidence>
<dbReference type="RefSeq" id="WP_069829097.1">
    <property type="nucleotide sequence ID" value="NZ_MDJD01000007.1"/>
</dbReference>
<dbReference type="SUPFAM" id="SSF51197">
    <property type="entry name" value="Clavaminate synthase-like"/>
    <property type="match status" value="1"/>
</dbReference>
<dbReference type="OrthoDB" id="9791262at2"/>